<accession>A0A931MLM5</accession>
<reference evidence="1" key="1">
    <citation type="submission" date="2020-11" db="EMBL/GenBank/DDBJ databases">
        <title>Novosphingobium aureum sp. nov., a marine bacterium isolated from sediment of a salt flat.</title>
        <authorList>
            <person name="Yoo Y."/>
            <person name="Kim J.-J."/>
        </authorList>
    </citation>
    <scope>NUCLEOTIDE SEQUENCE</scope>
    <source>
        <strain evidence="1">YJ-S2-02</strain>
    </source>
</reference>
<dbReference type="EMBL" id="JADZGI010000002">
    <property type="protein sequence ID" value="MBH0114217.1"/>
    <property type="molecule type" value="Genomic_DNA"/>
</dbReference>
<dbReference type="RefSeq" id="WP_197165331.1">
    <property type="nucleotide sequence ID" value="NZ_JADZGI010000002.1"/>
</dbReference>
<keyword evidence="2" id="KW-1185">Reference proteome</keyword>
<dbReference type="AlphaFoldDB" id="A0A931MLM5"/>
<gene>
    <name evidence="1" type="ORF">I5E68_14830</name>
</gene>
<dbReference type="Proteomes" id="UP000617634">
    <property type="component" value="Unassembled WGS sequence"/>
</dbReference>
<protein>
    <submittedName>
        <fullName evidence="1">Uncharacterized protein</fullName>
    </submittedName>
</protein>
<comment type="caution">
    <text evidence="1">The sequence shown here is derived from an EMBL/GenBank/DDBJ whole genome shotgun (WGS) entry which is preliminary data.</text>
</comment>
<proteinExistence type="predicted"/>
<name>A0A931MLM5_9SPHN</name>
<organism evidence="1 2">
    <name type="scientific">Novosphingobium aureum</name>
    <dbReference type="NCBI Taxonomy" id="2792964"/>
    <lineage>
        <taxon>Bacteria</taxon>
        <taxon>Pseudomonadati</taxon>
        <taxon>Pseudomonadota</taxon>
        <taxon>Alphaproteobacteria</taxon>
        <taxon>Sphingomonadales</taxon>
        <taxon>Sphingomonadaceae</taxon>
        <taxon>Novosphingobium</taxon>
    </lineage>
</organism>
<evidence type="ECO:0000313" key="1">
    <source>
        <dbReference type="EMBL" id="MBH0114217.1"/>
    </source>
</evidence>
<evidence type="ECO:0000313" key="2">
    <source>
        <dbReference type="Proteomes" id="UP000617634"/>
    </source>
</evidence>
<sequence length="82" mass="8853">MSITETLMANAYPAVLIELWAGTDGWPCYKLNLCLGPDAEPFGDGIEYPTFCLAKDAAEDFGAFILPGRFDVVDMTMEALGA</sequence>